<keyword evidence="1" id="KW-0472">Membrane</keyword>
<gene>
    <name evidence="3" type="ORF">SAMN05878503_12213</name>
</gene>
<evidence type="ECO:0000256" key="1">
    <source>
        <dbReference type="SAM" id="Phobius"/>
    </source>
</evidence>
<keyword evidence="1" id="KW-0812">Transmembrane</keyword>
<dbReference type="RefSeq" id="WP_097031665.1">
    <property type="nucleotide sequence ID" value="NZ_OAOQ01000022.1"/>
</dbReference>
<dbReference type="InterPro" id="IPR022104">
    <property type="entry name" value="DUF3644"/>
</dbReference>
<reference evidence="4" key="1">
    <citation type="submission" date="2017-08" db="EMBL/GenBank/DDBJ databases">
        <authorList>
            <person name="Varghese N."/>
            <person name="Submissions S."/>
        </authorList>
    </citation>
    <scope>NUCLEOTIDE SEQUENCE [LARGE SCALE GENOMIC DNA]</scope>
    <source>
        <strain evidence="4">JA234</strain>
    </source>
</reference>
<feature type="transmembrane region" description="Helical" evidence="1">
    <location>
        <begin position="129"/>
        <end position="146"/>
    </location>
</feature>
<evidence type="ECO:0000313" key="4">
    <source>
        <dbReference type="Proteomes" id="UP000219467"/>
    </source>
</evidence>
<keyword evidence="1" id="KW-1133">Transmembrane helix</keyword>
<protein>
    <submittedName>
        <fullName evidence="3">Uncharacterized protein DUF3644</fullName>
    </submittedName>
</protein>
<dbReference type="Proteomes" id="UP000219467">
    <property type="component" value="Unassembled WGS sequence"/>
</dbReference>
<organism evidence="3 4">
    <name type="scientific">Cereibacter ovatus</name>
    <dbReference type="NCBI Taxonomy" id="439529"/>
    <lineage>
        <taxon>Bacteria</taxon>
        <taxon>Pseudomonadati</taxon>
        <taxon>Pseudomonadota</taxon>
        <taxon>Alphaproteobacteria</taxon>
        <taxon>Rhodobacterales</taxon>
        <taxon>Paracoccaceae</taxon>
        <taxon>Cereibacter</taxon>
    </lineage>
</organism>
<keyword evidence="4" id="KW-1185">Reference proteome</keyword>
<dbReference type="Pfam" id="PF12358">
    <property type="entry name" value="DUF3644"/>
    <property type="match status" value="1"/>
</dbReference>
<accession>A0A285D3I5</accession>
<dbReference type="EMBL" id="OAOQ01000022">
    <property type="protein sequence ID" value="SNX74380.1"/>
    <property type="molecule type" value="Genomic_DNA"/>
</dbReference>
<name>A0A285D3I5_9RHOB</name>
<dbReference type="AlphaFoldDB" id="A0A285D3I5"/>
<evidence type="ECO:0000259" key="2">
    <source>
        <dbReference type="Pfam" id="PF12358"/>
    </source>
</evidence>
<feature type="domain" description="DUF3644" evidence="2">
    <location>
        <begin position="102"/>
        <end position="277"/>
    </location>
</feature>
<sequence length="404" mass="45812">MADKEDKKPKVTKRRRGNTLENWEIAIVKAMIRRGGLFTNDQDILAYFTRPTRSVNHRLIGEIRNEAKHKAVKAGSDEDLDVFLATWPDVDHETGLSVRGDELLIKAREAMIAAVQTFNSAGLTFRAELFIVTAIIAWTYLMHAWFRREGVDYRYPSQKTKEGADKYWDLGNCLKQTKCPAKGGVAKNLEFLIELRHEIEHRSTNRIDDALGAKLQSCALNFNELLKKEFGVQYGLERRLPLALQFVSFGSEQRMALKKATSLPKHIEAAINAFENGLTEDQMKDPAYRITYGFVPMVAKRAGAADTAVQIVSAGSDEAGEIERIILKEVNKERYPPGKVVNKVSAAGFPRFRIQDHTDLWKELDAKKEGKGFGCVGDYGNWVWFDRWIEEVLKHCEAKGATYR</sequence>
<evidence type="ECO:0000313" key="3">
    <source>
        <dbReference type="EMBL" id="SNX74380.1"/>
    </source>
</evidence>
<proteinExistence type="predicted"/>
<dbReference type="OrthoDB" id="9815072at2"/>